<dbReference type="Proteomes" id="UP000031671">
    <property type="component" value="Unassembled WGS sequence"/>
</dbReference>
<reference evidence="4 5" key="2">
    <citation type="submission" date="2015-01" db="EMBL/GenBank/DDBJ databases">
        <title>Vibrio sp. C94 JCM 19241 whole genome shotgun sequence.</title>
        <authorList>
            <person name="Sawabe T."/>
            <person name="Meirelles P."/>
            <person name="Feng G."/>
            <person name="Sayaka M."/>
            <person name="Hattori M."/>
            <person name="Ohkuma M."/>
        </authorList>
    </citation>
    <scope>NUCLEOTIDE SEQUENCE [LARGE SCALE GENOMIC DNA]</scope>
    <source>
        <strain evidence="5">JCM 19241</strain>
        <strain evidence="4">JCM19241</strain>
    </source>
</reference>
<dbReference type="STRING" id="1481914.JCM19241_5869"/>
<accession>A0A0B8NJ32</accession>
<gene>
    <name evidence="3" type="ORF">JCM19231_163</name>
    <name evidence="4" type="ORF">JCM19241_5869</name>
</gene>
<organism evidence="3 6">
    <name type="scientific">Vibrio ishigakensis</name>
    <dbReference type="NCBI Taxonomy" id="1481914"/>
    <lineage>
        <taxon>Bacteria</taxon>
        <taxon>Pseudomonadati</taxon>
        <taxon>Pseudomonadota</taxon>
        <taxon>Gammaproteobacteria</taxon>
        <taxon>Vibrionales</taxon>
        <taxon>Vibrionaceae</taxon>
        <taxon>Vibrio</taxon>
    </lineage>
</organism>
<evidence type="ECO:0000256" key="2">
    <source>
        <dbReference type="ARBA" id="ARBA00022840"/>
    </source>
</evidence>
<dbReference type="EMBL" id="BBRZ01000002">
    <property type="protein sequence ID" value="GAM54171.1"/>
    <property type="molecule type" value="Genomic_DNA"/>
</dbReference>
<comment type="caution">
    <text evidence="3">The sequence shown here is derived from an EMBL/GenBank/DDBJ whole genome shotgun (WGS) entry which is preliminary data.</text>
</comment>
<dbReference type="AlphaFoldDB" id="A0A0B8NJ32"/>
<keyword evidence="2" id="KW-0067">ATP-binding</keyword>
<evidence type="ECO:0000313" key="4">
    <source>
        <dbReference type="EMBL" id="GAM76973.1"/>
    </source>
</evidence>
<dbReference type="GO" id="GO:0005524">
    <property type="term" value="F:ATP binding"/>
    <property type="evidence" value="ECO:0007669"/>
    <property type="project" value="UniProtKB-KW"/>
</dbReference>
<dbReference type="EMBL" id="BBSC01000007">
    <property type="protein sequence ID" value="GAM76973.1"/>
    <property type="molecule type" value="Genomic_DNA"/>
</dbReference>
<accession>A0A0B8QPR8</accession>
<evidence type="ECO:0000313" key="5">
    <source>
        <dbReference type="Proteomes" id="UP000031666"/>
    </source>
</evidence>
<sequence>MNHRLIDINKAYNGVLMASFAELCQTTRSQNDYIEISREYHTVLLSELPQIDSNNDDAARRFIALVDEFYERNVCLIISAAVPLNELYVGERLSFEFQRCESRLTEMQSQDYLSREHLA</sequence>
<protein>
    <submittedName>
        <fullName evidence="3">ATPase</fullName>
    </submittedName>
</protein>
<dbReference type="GO" id="GO:0005737">
    <property type="term" value="C:cytoplasm"/>
    <property type="evidence" value="ECO:0007669"/>
    <property type="project" value="TreeGrafter"/>
</dbReference>
<reference evidence="5 6" key="3">
    <citation type="submission" date="2015-01" db="EMBL/GenBank/DDBJ databases">
        <authorList>
            <consortium name="NBRP consortium"/>
            <person name="Sawabe T."/>
            <person name="Meirelles P."/>
            <person name="Feng G."/>
            <person name="Sayaka M."/>
            <person name="Hattori M."/>
            <person name="Ohkuma M."/>
        </authorList>
    </citation>
    <scope>NUCLEOTIDE SEQUENCE [LARGE SCALE GENOMIC DNA]</scope>
    <source>
        <strain evidence="6">JCM 19231</strain>
        <strain evidence="5">JCM 19241</strain>
        <strain evidence="3">JCM19231</strain>
        <strain evidence="4">JCM19241</strain>
    </source>
</reference>
<keyword evidence="6" id="KW-1185">Reference proteome</keyword>
<dbReference type="Pfam" id="PF03969">
    <property type="entry name" value="AFG1_ATPase"/>
    <property type="match status" value="1"/>
</dbReference>
<reference evidence="3 6" key="1">
    <citation type="submission" date="2015-01" db="EMBL/GenBank/DDBJ databases">
        <title>Vibrio sp. C1 JCM 19231 whole genome shotgun sequence.</title>
        <authorList>
            <person name="Sawabe T."/>
            <person name="Meirelles P."/>
            <person name="Feng G."/>
            <person name="Sayaka M."/>
            <person name="Hattori M."/>
            <person name="Ohkuma M."/>
        </authorList>
    </citation>
    <scope>NUCLEOTIDE SEQUENCE [LARGE SCALE GENOMIC DNA]</scope>
    <source>
        <strain evidence="6">JCM 19231</strain>
        <strain evidence="3">JCM19231</strain>
    </source>
</reference>
<evidence type="ECO:0000313" key="6">
    <source>
        <dbReference type="Proteomes" id="UP000031671"/>
    </source>
</evidence>
<name>A0A0B8NJ32_9VIBR</name>
<dbReference type="PANTHER" id="PTHR12169:SF6">
    <property type="entry name" value="AFG1-LIKE ATPASE"/>
    <property type="match status" value="1"/>
</dbReference>
<evidence type="ECO:0000256" key="1">
    <source>
        <dbReference type="ARBA" id="ARBA00022741"/>
    </source>
</evidence>
<proteinExistence type="predicted"/>
<dbReference type="GO" id="GO:0016887">
    <property type="term" value="F:ATP hydrolysis activity"/>
    <property type="evidence" value="ECO:0007669"/>
    <property type="project" value="InterPro"/>
</dbReference>
<dbReference type="PANTHER" id="PTHR12169">
    <property type="entry name" value="ATPASE N2B"/>
    <property type="match status" value="1"/>
</dbReference>
<dbReference type="Proteomes" id="UP000031666">
    <property type="component" value="Unassembled WGS sequence"/>
</dbReference>
<keyword evidence="1" id="KW-0547">Nucleotide-binding</keyword>
<dbReference type="InterPro" id="IPR005654">
    <property type="entry name" value="ATPase_AFG1-like"/>
</dbReference>
<evidence type="ECO:0000313" key="3">
    <source>
        <dbReference type="EMBL" id="GAM54171.1"/>
    </source>
</evidence>